<dbReference type="Pfam" id="PF01126">
    <property type="entry name" value="Heme_oxygenase"/>
    <property type="match status" value="1"/>
</dbReference>
<dbReference type="InterPro" id="IPR002051">
    <property type="entry name" value="Haem_Oase"/>
</dbReference>
<dbReference type="PANTHER" id="PTHR10720">
    <property type="entry name" value="HEME OXYGENASE"/>
    <property type="match status" value="1"/>
</dbReference>
<organism evidence="4">
    <name type="scientific">Chaetoceros debilis</name>
    <dbReference type="NCBI Taxonomy" id="122233"/>
    <lineage>
        <taxon>Eukaryota</taxon>
        <taxon>Sar</taxon>
        <taxon>Stramenopiles</taxon>
        <taxon>Ochrophyta</taxon>
        <taxon>Bacillariophyta</taxon>
        <taxon>Coscinodiscophyceae</taxon>
        <taxon>Chaetocerotophycidae</taxon>
        <taxon>Chaetocerotales</taxon>
        <taxon>Chaetocerotaceae</taxon>
        <taxon>Chaetoceros</taxon>
    </lineage>
</organism>
<dbReference type="CDD" id="cd19165">
    <property type="entry name" value="HemeO"/>
    <property type="match status" value="1"/>
</dbReference>
<dbReference type="SUPFAM" id="SSF48613">
    <property type="entry name" value="Heme oxygenase-like"/>
    <property type="match status" value="1"/>
</dbReference>
<dbReference type="EMBL" id="HBIO01008913">
    <property type="protein sequence ID" value="CAE0461981.1"/>
    <property type="molecule type" value="Transcribed_RNA"/>
</dbReference>
<dbReference type="Gene3D" id="1.20.910.10">
    <property type="entry name" value="Heme oxygenase-like"/>
    <property type="match status" value="1"/>
</dbReference>
<accession>A0A7S3V7R3</accession>
<evidence type="ECO:0000256" key="2">
    <source>
        <dbReference type="ARBA" id="ARBA00022723"/>
    </source>
</evidence>
<dbReference type="GO" id="GO:0004392">
    <property type="term" value="F:heme oxygenase (decyclizing) activity"/>
    <property type="evidence" value="ECO:0007669"/>
    <property type="project" value="InterPro"/>
</dbReference>
<proteinExistence type="predicted"/>
<dbReference type="InterPro" id="IPR016053">
    <property type="entry name" value="Haem_Oase-like"/>
</dbReference>
<evidence type="ECO:0000256" key="1">
    <source>
        <dbReference type="ARBA" id="ARBA00022617"/>
    </source>
</evidence>
<evidence type="ECO:0000313" key="4">
    <source>
        <dbReference type="EMBL" id="CAE0461981.1"/>
    </source>
</evidence>
<name>A0A7S3V7R3_9STRA</name>
<protein>
    <submittedName>
        <fullName evidence="4">Uncharacterized protein</fullName>
    </submittedName>
</protein>
<dbReference type="PANTHER" id="PTHR10720:SF0">
    <property type="entry name" value="HEME OXYGENASE"/>
    <property type="match status" value="1"/>
</dbReference>
<dbReference type="AlphaFoldDB" id="A0A7S3V7R3"/>
<keyword evidence="1" id="KW-0349">Heme</keyword>
<dbReference type="GO" id="GO:0046872">
    <property type="term" value="F:metal ion binding"/>
    <property type="evidence" value="ECO:0007669"/>
    <property type="project" value="UniProtKB-KW"/>
</dbReference>
<evidence type="ECO:0000256" key="3">
    <source>
        <dbReference type="ARBA" id="ARBA00023004"/>
    </source>
</evidence>
<dbReference type="InterPro" id="IPR016084">
    <property type="entry name" value="Haem_Oase-like_multi-hlx"/>
</dbReference>
<sequence length="305" mass="34151">MGSLSKRLGQITALSLESESSQILRTIKPNKIPNSLSQRLDTTLKDSHDMKTFGLGTLASMANKERYVRFTKSLYGVYSTMEDELDRCAKTSFKSTSDGSDGSQENVNRIEIDGDVSNLSEALKDQQSPVAYFWNRHSEILRRSELLQKDILAVSADEKLGDEASYSKATLEYMQAIREAGNKDRKDGSGRLLGHAYTRYLADLMGGSVLATPTRLALRLEEGTPEQYTFSFPAENDRKGYVGMIYSDLNESGKLMNDDDSKLEEVVEEARLAFRHNIAVYGEEPIILDSFRGLKSMASGYFFHK</sequence>
<gene>
    <name evidence="4" type="ORF">CDEB00056_LOCUS6822</name>
</gene>
<keyword evidence="3" id="KW-0408">Iron</keyword>
<dbReference type="GO" id="GO:0006788">
    <property type="term" value="P:heme oxidation"/>
    <property type="evidence" value="ECO:0007669"/>
    <property type="project" value="InterPro"/>
</dbReference>
<reference evidence="4" key="1">
    <citation type="submission" date="2021-01" db="EMBL/GenBank/DDBJ databases">
        <authorList>
            <person name="Corre E."/>
            <person name="Pelletier E."/>
            <person name="Niang G."/>
            <person name="Scheremetjew M."/>
            <person name="Finn R."/>
            <person name="Kale V."/>
            <person name="Holt S."/>
            <person name="Cochrane G."/>
            <person name="Meng A."/>
            <person name="Brown T."/>
            <person name="Cohen L."/>
        </authorList>
    </citation>
    <scope>NUCLEOTIDE SEQUENCE</scope>
    <source>
        <strain evidence="4">MM31A-1</strain>
    </source>
</reference>
<keyword evidence="2" id="KW-0479">Metal-binding</keyword>